<accession>A0AAV5UJY2</accession>
<gene>
    <name evidence="2" type="ORF">PENTCL1PPCAC_28817</name>
</gene>
<evidence type="ECO:0000256" key="1">
    <source>
        <dbReference type="SAM" id="Phobius"/>
    </source>
</evidence>
<keyword evidence="1" id="KW-0812">Transmembrane</keyword>
<sequence>ITNAAKKTEIKKIITNQETAYTTWSDDQWAWIDITLLLALCCLIRLISAKRILYNSKLCVLLPASSTAAKNKYKTLVDNLSKDKTLKAQKDRVKNWLNNNFKETGLTKKQVPDKLVTVQEVLTSRSRSIAYINGLFAKIIVIAQGMSDLHEKKKLWERDAEAKNHMRKAYSNWLGDVDEIVPKAKLAQVQKIIADYDTADQKKEPKDFFSDGNAWLIPMGF</sequence>
<protein>
    <recommendedName>
        <fullName evidence="4">SXP/RAL-2 family protein Ani s 5-like cation-binding domain-containing protein</fullName>
    </recommendedName>
</protein>
<keyword evidence="1" id="KW-0472">Membrane</keyword>
<feature type="non-terminal residue" evidence="2">
    <location>
        <position position="1"/>
    </location>
</feature>
<dbReference type="Proteomes" id="UP001432027">
    <property type="component" value="Unassembled WGS sequence"/>
</dbReference>
<keyword evidence="1" id="KW-1133">Transmembrane helix</keyword>
<proteinExistence type="predicted"/>
<organism evidence="2 3">
    <name type="scientific">Pristionchus entomophagus</name>
    <dbReference type="NCBI Taxonomy" id="358040"/>
    <lineage>
        <taxon>Eukaryota</taxon>
        <taxon>Metazoa</taxon>
        <taxon>Ecdysozoa</taxon>
        <taxon>Nematoda</taxon>
        <taxon>Chromadorea</taxon>
        <taxon>Rhabditida</taxon>
        <taxon>Rhabditina</taxon>
        <taxon>Diplogasteromorpha</taxon>
        <taxon>Diplogasteroidea</taxon>
        <taxon>Neodiplogasteridae</taxon>
        <taxon>Pristionchus</taxon>
    </lineage>
</organism>
<evidence type="ECO:0008006" key="4">
    <source>
        <dbReference type="Google" id="ProtNLM"/>
    </source>
</evidence>
<keyword evidence="3" id="KW-1185">Reference proteome</keyword>
<dbReference type="EMBL" id="BTSX01000006">
    <property type="protein sequence ID" value="GMT06643.1"/>
    <property type="molecule type" value="Genomic_DNA"/>
</dbReference>
<dbReference type="AlphaFoldDB" id="A0AAV5UJY2"/>
<feature type="transmembrane region" description="Helical" evidence="1">
    <location>
        <begin position="29"/>
        <end position="47"/>
    </location>
</feature>
<evidence type="ECO:0000313" key="3">
    <source>
        <dbReference type="Proteomes" id="UP001432027"/>
    </source>
</evidence>
<comment type="caution">
    <text evidence="2">The sequence shown here is derived from an EMBL/GenBank/DDBJ whole genome shotgun (WGS) entry which is preliminary data.</text>
</comment>
<name>A0AAV5UJY2_9BILA</name>
<evidence type="ECO:0000313" key="2">
    <source>
        <dbReference type="EMBL" id="GMT06643.1"/>
    </source>
</evidence>
<reference evidence="2" key="1">
    <citation type="submission" date="2023-10" db="EMBL/GenBank/DDBJ databases">
        <title>Genome assembly of Pristionchus species.</title>
        <authorList>
            <person name="Yoshida K."/>
            <person name="Sommer R.J."/>
        </authorList>
    </citation>
    <scope>NUCLEOTIDE SEQUENCE</scope>
    <source>
        <strain evidence="2">RS0144</strain>
    </source>
</reference>
<feature type="non-terminal residue" evidence="2">
    <location>
        <position position="221"/>
    </location>
</feature>